<gene>
    <name evidence="1" type="ORF">J2753_002133</name>
</gene>
<reference evidence="1" key="1">
    <citation type="submission" date="2021-03" db="EMBL/GenBank/DDBJ databases">
        <title>Genomic Encyclopedia of Type Strains, Phase IV (KMG-IV): sequencing the most valuable type-strain genomes for metagenomic binning, comparative biology and taxonomic classification.</title>
        <authorList>
            <person name="Goeker M."/>
        </authorList>
    </citation>
    <scope>NUCLEOTIDE SEQUENCE</scope>
    <source>
        <strain evidence="1">DSM 26232</strain>
    </source>
</reference>
<accession>A0A8T4GZA7</accession>
<dbReference type="EMBL" id="JAGGLC010000004">
    <property type="protein sequence ID" value="MBP1987632.1"/>
    <property type="molecule type" value="Genomic_DNA"/>
</dbReference>
<proteinExistence type="predicted"/>
<sequence length="59" mass="7355">MQIRRVRNEEDSMRRFVEELWLPYQRALEELVESHVMAEEIDIDEIVEFRTQWFDDPTK</sequence>
<dbReference type="OrthoDB" id="125295at2157"/>
<protein>
    <submittedName>
        <fullName evidence="1">Uncharacterized protein</fullName>
    </submittedName>
</protein>
<dbReference type="Proteomes" id="UP000823736">
    <property type="component" value="Unassembled WGS sequence"/>
</dbReference>
<name>A0A8T4GZA7_9EURY</name>
<organism evidence="1 2">
    <name type="scientific">Halolamina salifodinae</name>
    <dbReference type="NCBI Taxonomy" id="1202767"/>
    <lineage>
        <taxon>Archaea</taxon>
        <taxon>Methanobacteriati</taxon>
        <taxon>Methanobacteriota</taxon>
        <taxon>Stenosarchaea group</taxon>
        <taxon>Halobacteria</taxon>
        <taxon>Halobacteriales</taxon>
        <taxon>Haloferacaceae</taxon>
    </lineage>
</organism>
<dbReference type="RefSeq" id="WP_209491997.1">
    <property type="nucleotide sequence ID" value="NZ_JAGGLC010000004.1"/>
</dbReference>
<dbReference type="AlphaFoldDB" id="A0A8T4GZA7"/>
<comment type="caution">
    <text evidence="1">The sequence shown here is derived from an EMBL/GenBank/DDBJ whole genome shotgun (WGS) entry which is preliminary data.</text>
</comment>
<evidence type="ECO:0000313" key="1">
    <source>
        <dbReference type="EMBL" id="MBP1987632.1"/>
    </source>
</evidence>
<evidence type="ECO:0000313" key="2">
    <source>
        <dbReference type="Proteomes" id="UP000823736"/>
    </source>
</evidence>
<keyword evidence="2" id="KW-1185">Reference proteome</keyword>